<evidence type="ECO:0000313" key="3">
    <source>
        <dbReference type="Proteomes" id="UP000600865"/>
    </source>
</evidence>
<dbReference type="RefSeq" id="WP_189579838.1">
    <property type="nucleotide sequence ID" value="NZ_BMYV01000001.1"/>
</dbReference>
<proteinExistence type="predicted"/>
<reference evidence="2 3" key="1">
    <citation type="journal article" date="2014" name="Int. J. Syst. Evol. Microbiol.">
        <title>Complete genome sequence of Corynebacterium casei LMG S-19264T (=DSM 44701T), isolated from a smear-ripened cheese.</title>
        <authorList>
            <consortium name="US DOE Joint Genome Institute (JGI-PGF)"/>
            <person name="Walter F."/>
            <person name="Albersmeier A."/>
            <person name="Kalinowski J."/>
            <person name="Ruckert C."/>
        </authorList>
    </citation>
    <scope>NUCLEOTIDE SEQUENCE [LARGE SCALE GENOMIC DNA]</scope>
    <source>
        <strain evidence="2 3">KCTC 23968</strain>
    </source>
</reference>
<feature type="signal peptide" evidence="1">
    <location>
        <begin position="1"/>
        <end position="20"/>
    </location>
</feature>
<feature type="chain" id="PRO_5037018844" evidence="1">
    <location>
        <begin position="21"/>
        <end position="214"/>
    </location>
</feature>
<dbReference type="Proteomes" id="UP000600865">
    <property type="component" value="Unassembled WGS sequence"/>
</dbReference>
<dbReference type="EMBL" id="BMYV01000001">
    <property type="protein sequence ID" value="GGX56093.1"/>
    <property type="molecule type" value="Genomic_DNA"/>
</dbReference>
<accession>A0A918K9M4</accession>
<protein>
    <submittedName>
        <fullName evidence="2">Uncharacterized protein</fullName>
    </submittedName>
</protein>
<keyword evidence="3" id="KW-1185">Reference proteome</keyword>
<dbReference type="AlphaFoldDB" id="A0A918K9M4"/>
<keyword evidence="1" id="KW-0732">Signal</keyword>
<organism evidence="2 3">
    <name type="scientific">Litorimonas cladophorae</name>
    <dbReference type="NCBI Taxonomy" id="1220491"/>
    <lineage>
        <taxon>Bacteria</taxon>
        <taxon>Pseudomonadati</taxon>
        <taxon>Pseudomonadota</taxon>
        <taxon>Alphaproteobacteria</taxon>
        <taxon>Maricaulales</taxon>
        <taxon>Robiginitomaculaceae</taxon>
    </lineage>
</organism>
<name>A0A918K9M4_9PROT</name>
<evidence type="ECO:0000313" key="2">
    <source>
        <dbReference type="EMBL" id="GGX56093.1"/>
    </source>
</evidence>
<sequence>MKWFLIIAFCFLSYPVTADACDFPPPDIKTSEFVSDKTVFWGRATAKKWDPDAVTSIENNFPTSTYLEVEVIRQLKGDVRKNTKVWLSETSCGIDVTLGNITLFVVKPIGGSDFYADMMVSSLASDRAIISLFKLDLDVQIGGHAYPPDPNWLEAPHWKKWLMTCQSDETNGRPQDCLSLDELEEITDAYETEYESVKNITWQKTKPWWKKFTK</sequence>
<gene>
    <name evidence="2" type="ORF">GCM10011309_01020</name>
</gene>
<comment type="caution">
    <text evidence="2">The sequence shown here is derived from an EMBL/GenBank/DDBJ whole genome shotgun (WGS) entry which is preliminary data.</text>
</comment>
<evidence type="ECO:0000256" key="1">
    <source>
        <dbReference type="SAM" id="SignalP"/>
    </source>
</evidence>